<keyword evidence="2" id="KW-1185">Reference proteome</keyword>
<accession>A0A9J5ZQP8</accession>
<sequence length="73" mass="8350">MIPFHFEYRFNVSHYVPNTTGPKRYQNGSGTTRHTGNAEQVELTNKTLNIKAAYGSTSIVISIQFRHVSIEMY</sequence>
<evidence type="ECO:0000313" key="2">
    <source>
        <dbReference type="Proteomes" id="UP000824120"/>
    </source>
</evidence>
<evidence type="ECO:0000313" key="1">
    <source>
        <dbReference type="EMBL" id="KAG5614504.1"/>
    </source>
</evidence>
<comment type="caution">
    <text evidence="1">The sequence shown here is derived from an EMBL/GenBank/DDBJ whole genome shotgun (WGS) entry which is preliminary data.</text>
</comment>
<organism evidence="1 2">
    <name type="scientific">Solanum commersonii</name>
    <name type="common">Commerson's wild potato</name>
    <name type="synonym">Commerson's nightshade</name>
    <dbReference type="NCBI Taxonomy" id="4109"/>
    <lineage>
        <taxon>Eukaryota</taxon>
        <taxon>Viridiplantae</taxon>
        <taxon>Streptophyta</taxon>
        <taxon>Embryophyta</taxon>
        <taxon>Tracheophyta</taxon>
        <taxon>Spermatophyta</taxon>
        <taxon>Magnoliopsida</taxon>
        <taxon>eudicotyledons</taxon>
        <taxon>Gunneridae</taxon>
        <taxon>Pentapetalae</taxon>
        <taxon>asterids</taxon>
        <taxon>lamiids</taxon>
        <taxon>Solanales</taxon>
        <taxon>Solanaceae</taxon>
        <taxon>Solanoideae</taxon>
        <taxon>Solaneae</taxon>
        <taxon>Solanum</taxon>
    </lineage>
</organism>
<dbReference type="EMBL" id="JACXVP010000003">
    <property type="protein sequence ID" value="KAG5614504.1"/>
    <property type="molecule type" value="Genomic_DNA"/>
</dbReference>
<name>A0A9J5ZQP8_SOLCO</name>
<dbReference type="Proteomes" id="UP000824120">
    <property type="component" value="Chromosome 3"/>
</dbReference>
<reference evidence="1 2" key="1">
    <citation type="submission" date="2020-09" db="EMBL/GenBank/DDBJ databases">
        <title>De no assembly of potato wild relative species, Solanum commersonii.</title>
        <authorList>
            <person name="Cho K."/>
        </authorList>
    </citation>
    <scope>NUCLEOTIDE SEQUENCE [LARGE SCALE GENOMIC DNA]</scope>
    <source>
        <strain evidence="1">LZ3.2</strain>
        <tissue evidence="1">Leaf</tissue>
    </source>
</reference>
<proteinExistence type="predicted"/>
<protein>
    <submittedName>
        <fullName evidence="1">Uncharacterized protein</fullName>
    </submittedName>
</protein>
<dbReference type="AlphaFoldDB" id="A0A9J5ZQP8"/>
<gene>
    <name evidence="1" type="ORF">H5410_014328</name>
</gene>